<evidence type="ECO:0000313" key="20">
    <source>
        <dbReference type="Proteomes" id="UP000540490"/>
    </source>
</evidence>
<dbReference type="Gene3D" id="3.55.50.30">
    <property type="match status" value="1"/>
</dbReference>
<evidence type="ECO:0000256" key="2">
    <source>
        <dbReference type="ARBA" id="ARBA00009810"/>
    </source>
</evidence>
<evidence type="ECO:0000256" key="3">
    <source>
        <dbReference type="ARBA" id="ARBA00022448"/>
    </source>
</evidence>
<comment type="subcellular location">
    <subcellularLocation>
        <location evidence="1 14">Cell outer membrane</location>
        <topology evidence="1 14">Multi-pass membrane protein</topology>
    </subcellularLocation>
</comment>
<comment type="caution">
    <text evidence="18">The sequence shown here is derived from an EMBL/GenBank/DDBJ whole genome shotgun (WGS) entry which is preliminary data.</text>
</comment>
<dbReference type="CDD" id="cd01347">
    <property type="entry name" value="ligand_gated_channel"/>
    <property type="match status" value="1"/>
</dbReference>
<dbReference type="EMBL" id="JABEQN010000011">
    <property type="protein sequence ID" value="MBB2194096.1"/>
    <property type="molecule type" value="Genomic_DNA"/>
</dbReference>
<evidence type="ECO:0000256" key="9">
    <source>
        <dbReference type="ARBA" id="ARBA00023065"/>
    </source>
</evidence>
<dbReference type="PANTHER" id="PTHR32552">
    <property type="entry name" value="FERRICHROME IRON RECEPTOR-RELATED"/>
    <property type="match status" value="1"/>
</dbReference>
<dbReference type="PROSITE" id="PS52016">
    <property type="entry name" value="TONB_DEPENDENT_REC_3"/>
    <property type="match status" value="1"/>
</dbReference>
<dbReference type="NCBIfam" id="TIGR01783">
    <property type="entry name" value="TonB-siderophor"/>
    <property type="match status" value="1"/>
</dbReference>
<dbReference type="Pfam" id="PF07715">
    <property type="entry name" value="Plug"/>
    <property type="match status" value="1"/>
</dbReference>
<feature type="domain" description="Secretin/TonB short N-terminal" evidence="17">
    <location>
        <begin position="45"/>
        <end position="95"/>
    </location>
</feature>
<evidence type="ECO:0000256" key="13">
    <source>
        <dbReference type="ARBA" id="ARBA00023237"/>
    </source>
</evidence>
<keyword evidence="12 18" id="KW-0675">Receptor</keyword>
<feature type="short sequence motif" description="TonB C-terminal box" evidence="15">
    <location>
        <begin position="779"/>
        <end position="796"/>
    </location>
</feature>
<dbReference type="InterPro" id="IPR012910">
    <property type="entry name" value="Plug_dom"/>
</dbReference>
<protein>
    <submittedName>
        <fullName evidence="18">TonB-dependent receptor</fullName>
    </submittedName>
</protein>
<evidence type="ECO:0000313" key="19">
    <source>
        <dbReference type="EMBL" id="MBB2194096.1"/>
    </source>
</evidence>
<keyword evidence="11 14" id="KW-0472">Membrane</keyword>
<dbReference type="Proteomes" id="UP000540490">
    <property type="component" value="Unassembled WGS sequence"/>
</dbReference>
<dbReference type="SUPFAM" id="SSF56935">
    <property type="entry name" value="Porins"/>
    <property type="match status" value="1"/>
</dbReference>
<keyword evidence="10 16" id="KW-0798">TonB box</keyword>
<dbReference type="GO" id="GO:0015344">
    <property type="term" value="F:siderophore uptake transmembrane transporter activity"/>
    <property type="evidence" value="ECO:0007669"/>
    <property type="project" value="TreeGrafter"/>
</dbReference>
<dbReference type="Gene3D" id="2.40.170.20">
    <property type="entry name" value="TonB-dependent receptor, beta-barrel domain"/>
    <property type="match status" value="1"/>
</dbReference>
<dbReference type="AlphaFoldDB" id="A0A7W4IL43"/>
<keyword evidence="20" id="KW-1185">Reference proteome</keyword>
<evidence type="ECO:0000256" key="10">
    <source>
        <dbReference type="ARBA" id="ARBA00023077"/>
    </source>
</evidence>
<evidence type="ECO:0000256" key="11">
    <source>
        <dbReference type="ARBA" id="ARBA00023136"/>
    </source>
</evidence>
<evidence type="ECO:0000256" key="4">
    <source>
        <dbReference type="ARBA" id="ARBA00022452"/>
    </source>
</evidence>
<accession>A0A7W4IL43</accession>
<gene>
    <name evidence="19" type="ORF">HLH25_10680</name>
    <name evidence="18" type="ORF">HLH26_09870</name>
</gene>
<evidence type="ECO:0000256" key="8">
    <source>
        <dbReference type="ARBA" id="ARBA00023004"/>
    </source>
</evidence>
<dbReference type="Pfam" id="PF00593">
    <property type="entry name" value="TonB_dep_Rec_b-barrel"/>
    <property type="match status" value="1"/>
</dbReference>
<keyword evidence="5" id="KW-0410">Iron transport</keyword>
<name>A0A7W4IL43_9PROT</name>
<keyword evidence="3 14" id="KW-0813">Transport</keyword>
<dbReference type="EMBL" id="JABEQO010000011">
    <property type="protein sequence ID" value="MBB2164841.1"/>
    <property type="molecule type" value="Genomic_DNA"/>
</dbReference>
<dbReference type="Pfam" id="PF07660">
    <property type="entry name" value="STN"/>
    <property type="match status" value="1"/>
</dbReference>
<dbReference type="RefSeq" id="WP_182974033.1">
    <property type="nucleotide sequence ID" value="NZ_JABEQN010000011.1"/>
</dbReference>
<dbReference type="GO" id="GO:0015891">
    <property type="term" value="P:siderophore transport"/>
    <property type="evidence" value="ECO:0007669"/>
    <property type="project" value="InterPro"/>
</dbReference>
<evidence type="ECO:0000256" key="5">
    <source>
        <dbReference type="ARBA" id="ARBA00022496"/>
    </source>
</evidence>
<keyword evidence="13 14" id="KW-0998">Cell outer membrane</keyword>
<evidence type="ECO:0000256" key="16">
    <source>
        <dbReference type="RuleBase" id="RU003357"/>
    </source>
</evidence>
<evidence type="ECO:0000313" key="18">
    <source>
        <dbReference type="EMBL" id="MBB2164841.1"/>
    </source>
</evidence>
<dbReference type="Proteomes" id="UP000561077">
    <property type="component" value="Unassembled WGS sequence"/>
</dbReference>
<organism evidence="18 21">
    <name type="scientific">Gluconacetobacter dulcium</name>
    <dbReference type="NCBI Taxonomy" id="2729096"/>
    <lineage>
        <taxon>Bacteria</taxon>
        <taxon>Pseudomonadati</taxon>
        <taxon>Pseudomonadota</taxon>
        <taxon>Alphaproteobacteria</taxon>
        <taxon>Acetobacterales</taxon>
        <taxon>Acetobacteraceae</taxon>
        <taxon>Gluconacetobacter</taxon>
    </lineage>
</organism>
<dbReference type="InterPro" id="IPR037066">
    <property type="entry name" value="Plug_dom_sf"/>
</dbReference>
<evidence type="ECO:0000256" key="12">
    <source>
        <dbReference type="ARBA" id="ARBA00023170"/>
    </source>
</evidence>
<keyword evidence="6 14" id="KW-0812">Transmembrane</keyword>
<keyword evidence="7" id="KW-0732">Signal</keyword>
<evidence type="ECO:0000256" key="1">
    <source>
        <dbReference type="ARBA" id="ARBA00004571"/>
    </source>
</evidence>
<evidence type="ECO:0000313" key="21">
    <source>
        <dbReference type="Proteomes" id="UP000561077"/>
    </source>
</evidence>
<dbReference type="PANTHER" id="PTHR32552:SF82">
    <property type="entry name" value="FCUA PROTEIN"/>
    <property type="match status" value="1"/>
</dbReference>
<evidence type="ECO:0000256" key="14">
    <source>
        <dbReference type="PROSITE-ProRule" id="PRU01360"/>
    </source>
</evidence>
<dbReference type="SMART" id="SM00965">
    <property type="entry name" value="STN"/>
    <property type="match status" value="1"/>
</dbReference>
<dbReference type="Gene3D" id="2.170.130.10">
    <property type="entry name" value="TonB-dependent receptor, plug domain"/>
    <property type="match status" value="1"/>
</dbReference>
<keyword evidence="9" id="KW-0406">Ion transport</keyword>
<dbReference type="PROSITE" id="PS01156">
    <property type="entry name" value="TONB_DEPENDENT_REC_2"/>
    <property type="match status" value="1"/>
</dbReference>
<dbReference type="InterPro" id="IPR036942">
    <property type="entry name" value="Beta-barrel_TonB_sf"/>
</dbReference>
<sequence>MVAALPTAVLHAQGNSEEVSPAKPFSIPAESLSDALIAFGRQAGVQVTVDSNIAKGIRTNAVSGKMTWPQAIQKMLGGTGLSYRLNGRMIVVGNEGASPIMLGPVRVGGTALPTTAMIGNLTPVLSGGEVADGGQLGILGNRSIMDTPFNQTSYTAEFIQNRQIRTIRDALKDTPSVRGTWGTGSPGQEKIQIRGFDVGGFDMSFGGLYGIVPASAALTEFAERVEILEGPGALLNGMSPGGGVGGTVNIVPKRAHDTPITFIEADYNSNLQFGGHGDIGRRFGKNKEFGLRLNGMIRSGPTAISGNGMKTALVGIGGDVRLKHVRLSADFGYQYRRIDGILPYLSLDSGVPVPDAAQVKRNLGQSWTYSEDQDIFGVFKGEVDIFRNVTAHGSVGVHDTNGTSLYYSGIAVSDQQGNGHTWWPFSDALRGRTIVADIGIRAQEKTGPITHDIAFSANRYWTESGWVAGYPDDWPDYSVNIYQGLKVPRPTVSVAHHIPIGSLSTLSSLGFADTVSALDKRIQITAGLRVQRVQSQNIDDGEVTSRYDKTALSPAVTAVFKPFKHMSFYGNWIQGLQQGTIVDSSYANRGQIFSPYKTTQYELGIKGDIGRFIATFDVFQVDVPSTVHDLNKNTLTIDGDERHRGLELNISGKLIHELSVTGGIMLIDPVLRHTDGGQYDGERASDISPVNFNMGFNYNFPFVKGLSFTADVIYTSSQYIERPVPRRSIPGWTRLDLGTRYVMRNPVAKNGKITFFLNVDNANNAHYWNSGGGNSSAGSMTMAAPRTFRFAVAADF</sequence>
<dbReference type="InterPro" id="IPR010105">
    <property type="entry name" value="TonB_sidphr_rcpt"/>
</dbReference>
<dbReference type="GO" id="GO:0009279">
    <property type="term" value="C:cell outer membrane"/>
    <property type="evidence" value="ECO:0007669"/>
    <property type="project" value="UniProtKB-SubCell"/>
</dbReference>
<comment type="similarity">
    <text evidence="2 14 16">Belongs to the TonB-dependent receptor family.</text>
</comment>
<dbReference type="InterPro" id="IPR011662">
    <property type="entry name" value="Secretin/TonB_short_N"/>
</dbReference>
<dbReference type="InterPro" id="IPR000531">
    <property type="entry name" value="Beta-barrel_TonB"/>
</dbReference>
<evidence type="ECO:0000256" key="6">
    <source>
        <dbReference type="ARBA" id="ARBA00022692"/>
    </source>
</evidence>
<keyword evidence="8" id="KW-0408">Iron</keyword>
<evidence type="ECO:0000256" key="15">
    <source>
        <dbReference type="PROSITE-ProRule" id="PRU10144"/>
    </source>
</evidence>
<evidence type="ECO:0000259" key="17">
    <source>
        <dbReference type="SMART" id="SM00965"/>
    </source>
</evidence>
<evidence type="ECO:0000256" key="7">
    <source>
        <dbReference type="ARBA" id="ARBA00022729"/>
    </source>
</evidence>
<proteinExistence type="inferred from homology"/>
<dbReference type="InterPro" id="IPR010917">
    <property type="entry name" value="TonB_rcpt_CS"/>
</dbReference>
<keyword evidence="4 14" id="KW-1134">Transmembrane beta strand</keyword>
<dbReference type="GO" id="GO:0038023">
    <property type="term" value="F:signaling receptor activity"/>
    <property type="evidence" value="ECO:0007669"/>
    <property type="project" value="InterPro"/>
</dbReference>
<dbReference type="InterPro" id="IPR039426">
    <property type="entry name" value="TonB-dep_rcpt-like"/>
</dbReference>
<reference evidence="20 21" key="1">
    <citation type="submission" date="2020-04" db="EMBL/GenBank/DDBJ databases">
        <title>Description of novel Gluconacetobacter.</title>
        <authorList>
            <person name="Sombolestani A."/>
        </authorList>
    </citation>
    <scope>NUCLEOTIDE SEQUENCE [LARGE SCALE GENOMIC DNA]</scope>
    <source>
        <strain evidence="19 20">LMG 1728</strain>
        <strain evidence="18 21">LMG 1731</strain>
    </source>
</reference>